<dbReference type="PANTHER" id="PTHR10643:SF2">
    <property type="entry name" value="KINETOCHORE PROTEIN NDC80 HOMOLOG"/>
    <property type="match status" value="1"/>
</dbReference>
<dbReference type="GO" id="GO:0005634">
    <property type="term" value="C:nucleus"/>
    <property type="evidence" value="ECO:0007669"/>
    <property type="project" value="UniProtKB-SubCell"/>
</dbReference>
<dbReference type="Proteomes" id="UP000325440">
    <property type="component" value="Unassembled WGS sequence"/>
</dbReference>
<feature type="region of interest" description="Disordered" evidence="12">
    <location>
        <begin position="1"/>
        <end position="82"/>
    </location>
</feature>
<keyword evidence="7 10" id="KW-0539">Nucleus</keyword>
<keyword evidence="15" id="KW-1185">Reference proteome</keyword>
<evidence type="ECO:0000256" key="9">
    <source>
        <dbReference type="ARBA" id="ARBA00023328"/>
    </source>
</evidence>
<keyword evidence="2 10" id="KW-0158">Chromosome</keyword>
<feature type="coiled-coil region" evidence="11">
    <location>
        <begin position="332"/>
        <end position="366"/>
    </location>
</feature>
<keyword evidence="4 10" id="KW-0498">Mitosis</keyword>
<keyword evidence="8 10" id="KW-0131">Cell cycle</keyword>
<dbReference type="PANTHER" id="PTHR10643">
    <property type="entry name" value="KINETOCHORE PROTEIN NDC80"/>
    <property type="match status" value="1"/>
</dbReference>
<evidence type="ECO:0000256" key="6">
    <source>
        <dbReference type="ARBA" id="ARBA00023054"/>
    </source>
</evidence>
<evidence type="ECO:0000256" key="8">
    <source>
        <dbReference type="ARBA" id="ARBA00023306"/>
    </source>
</evidence>
<dbReference type="GO" id="GO:0031262">
    <property type="term" value="C:Ndc80 complex"/>
    <property type="evidence" value="ECO:0007669"/>
    <property type="project" value="UniProtKB-UniRule"/>
</dbReference>
<evidence type="ECO:0000259" key="13">
    <source>
        <dbReference type="Pfam" id="PF03801"/>
    </source>
</evidence>
<evidence type="ECO:0000313" key="14">
    <source>
        <dbReference type="EMBL" id="VVC40485.1"/>
    </source>
</evidence>
<dbReference type="AlphaFoldDB" id="A0A5E4NDD4"/>
<evidence type="ECO:0000256" key="1">
    <source>
        <dbReference type="ARBA" id="ARBA00007050"/>
    </source>
</evidence>
<feature type="domain" description="Kinetochore protein Ndc80 CH" evidence="13">
    <location>
        <begin position="120"/>
        <end position="261"/>
    </location>
</feature>
<feature type="compositionally biased region" description="Polar residues" evidence="12">
    <location>
        <begin position="70"/>
        <end position="82"/>
    </location>
</feature>
<feature type="compositionally biased region" description="Polar residues" evidence="12">
    <location>
        <begin position="10"/>
        <end position="27"/>
    </location>
</feature>
<reference evidence="14 15" key="1">
    <citation type="submission" date="2019-08" db="EMBL/GenBank/DDBJ databases">
        <authorList>
            <person name="Alioto T."/>
            <person name="Alioto T."/>
            <person name="Gomez Garrido J."/>
        </authorList>
    </citation>
    <scope>NUCLEOTIDE SEQUENCE [LARGE SCALE GENOMIC DNA]</scope>
</reference>
<keyword evidence="5 10" id="KW-0995">Kinetochore</keyword>
<dbReference type="Pfam" id="PF03801">
    <property type="entry name" value="Ndc80_HEC"/>
    <property type="match status" value="1"/>
</dbReference>
<dbReference type="GO" id="GO:0051301">
    <property type="term" value="P:cell division"/>
    <property type="evidence" value="ECO:0007669"/>
    <property type="project" value="UniProtKB-UniRule"/>
</dbReference>
<evidence type="ECO:0000256" key="7">
    <source>
        <dbReference type="ARBA" id="ARBA00023242"/>
    </source>
</evidence>
<dbReference type="OrthoDB" id="7459479at2759"/>
<comment type="subunit">
    <text evidence="10">Component of the NDC80 complex.</text>
</comment>
<name>A0A5E4NDD4_9HEMI</name>
<dbReference type="InterPro" id="IPR038273">
    <property type="entry name" value="Ndc80_sf"/>
</dbReference>
<dbReference type="InterPro" id="IPR055260">
    <property type="entry name" value="Ndc80_CH"/>
</dbReference>
<protein>
    <recommendedName>
        <fullName evidence="10">Kinetochore protein NDC80</fullName>
    </recommendedName>
</protein>
<gene>
    <name evidence="14" type="ORF">CINCED_3A016273</name>
</gene>
<evidence type="ECO:0000256" key="10">
    <source>
        <dbReference type="RuleBase" id="RU368072"/>
    </source>
</evidence>
<evidence type="ECO:0000256" key="5">
    <source>
        <dbReference type="ARBA" id="ARBA00022838"/>
    </source>
</evidence>
<dbReference type="GO" id="GO:0051315">
    <property type="term" value="P:attachment of mitotic spindle microtubules to kinetochore"/>
    <property type="evidence" value="ECO:0007669"/>
    <property type="project" value="UniProtKB-UniRule"/>
</dbReference>
<dbReference type="EMBL" id="CABPRJ010001904">
    <property type="protein sequence ID" value="VVC40485.1"/>
    <property type="molecule type" value="Genomic_DNA"/>
</dbReference>
<feature type="compositionally biased region" description="Basic and acidic residues" evidence="12">
    <location>
        <begin position="29"/>
        <end position="45"/>
    </location>
</feature>
<feature type="coiled-coil region" evidence="11">
    <location>
        <begin position="519"/>
        <end position="610"/>
    </location>
</feature>
<dbReference type="Gene3D" id="1.10.418.30">
    <property type="entry name" value="Ncd80 complex, Ncd80 subunit"/>
    <property type="match status" value="1"/>
</dbReference>
<evidence type="ECO:0000256" key="2">
    <source>
        <dbReference type="ARBA" id="ARBA00022454"/>
    </source>
</evidence>
<keyword evidence="3 10" id="KW-0132">Cell division</keyword>
<sequence>MKKSSFGGRRSSTLGGRNTFGRQNSFDGNDIRLSRIENRGAEKKSMLLKPGFSAKKSVSSDNLSAHDPKQWSSTVKKSANKTKQALVRSTTSINMTGFNLVASTPCVTPGFNPNLPGINSSYKNRRLSTESRYSSHGVVNKNRKEVRPLSEKEFQQAATNQIQNYFLNAPNASHILNNNGSMKPMTTNMFTDMCEYLLHKLDRNQLLDKSKYVEELPKIMKKYYYKGKVDKSWLITVNASHSFPQVVGLLLWLVELCETQNNFNVMDALYPPIFDQDPADDGEYDQYVEFKMYFPFLLNSYQVESRGTGKQADQEFLQKQEEFLYENYKNTLGIDEAALSKLKAEIANFNEELASLSDTTEEHKLEEMKAMKIGLQKEIVCMQKYIKDLHICLGEAEEHISKKTDEHNFQEKEIENLQKELNVVKGCINGQQITQEDKKNIEEEIISLRQDIQYEENCLNEYSNIVYSEDLNVVNFRGKLDKLFVQYNTLCAENMVVLPELENAIADKNVLTIHVRESLKEVDKLLKCLKNQNAEKLKAAEQKEAFIQLEIESAKLEYNNMKRTAESLELERAADKKCLLEITDRQFEKKKEWENKLYELQAEIKNIHLDPTEVEVLIEKKNNTYKLISEIEKKKEYILLKTTNALQNHAKTLQGTKVFVENLFVQQQKSMESIKTNYYNL</sequence>
<keyword evidence="9 10" id="KW-0137">Centromere</keyword>
<comment type="function">
    <text evidence="10">Acts as a component of the essential kinetochore-associated NDC80 complex, which is required for chromosome segregation and spindle checkpoint activity.</text>
</comment>
<comment type="subcellular location">
    <subcellularLocation>
        <location evidence="10">Chromosome</location>
        <location evidence="10">Centromere</location>
        <location evidence="10">Kinetochore</location>
    </subcellularLocation>
    <subcellularLocation>
        <location evidence="10">Nucleus</location>
    </subcellularLocation>
</comment>
<organism evidence="14 15">
    <name type="scientific">Cinara cedri</name>
    <dbReference type="NCBI Taxonomy" id="506608"/>
    <lineage>
        <taxon>Eukaryota</taxon>
        <taxon>Metazoa</taxon>
        <taxon>Ecdysozoa</taxon>
        <taxon>Arthropoda</taxon>
        <taxon>Hexapoda</taxon>
        <taxon>Insecta</taxon>
        <taxon>Pterygota</taxon>
        <taxon>Neoptera</taxon>
        <taxon>Paraneoptera</taxon>
        <taxon>Hemiptera</taxon>
        <taxon>Sternorrhyncha</taxon>
        <taxon>Aphidomorpha</taxon>
        <taxon>Aphidoidea</taxon>
        <taxon>Aphididae</taxon>
        <taxon>Lachninae</taxon>
        <taxon>Cinara</taxon>
    </lineage>
</organism>
<feature type="coiled-coil region" evidence="11">
    <location>
        <begin position="400"/>
        <end position="451"/>
    </location>
</feature>
<accession>A0A5E4NDD4</accession>
<comment type="similarity">
    <text evidence="1 10">Belongs to the NDC80/HEC1 family.</text>
</comment>
<evidence type="ECO:0000256" key="4">
    <source>
        <dbReference type="ARBA" id="ARBA00022776"/>
    </source>
</evidence>
<dbReference type="InterPro" id="IPR005550">
    <property type="entry name" value="Kinetochore_Ndc80"/>
</dbReference>
<evidence type="ECO:0000313" key="15">
    <source>
        <dbReference type="Proteomes" id="UP000325440"/>
    </source>
</evidence>
<keyword evidence="6 11" id="KW-0175">Coiled coil</keyword>
<evidence type="ECO:0000256" key="3">
    <source>
        <dbReference type="ARBA" id="ARBA00022618"/>
    </source>
</evidence>
<evidence type="ECO:0000256" key="12">
    <source>
        <dbReference type="SAM" id="MobiDB-lite"/>
    </source>
</evidence>
<evidence type="ECO:0000256" key="11">
    <source>
        <dbReference type="SAM" id="Coils"/>
    </source>
</evidence>
<proteinExistence type="inferred from homology"/>